<protein>
    <submittedName>
        <fullName evidence="1">Uncharacterized protein</fullName>
    </submittedName>
</protein>
<organism evidence="1 2">
    <name type="scientific">Xenorhabdus poinarii G6</name>
    <dbReference type="NCBI Taxonomy" id="1354304"/>
    <lineage>
        <taxon>Bacteria</taxon>
        <taxon>Pseudomonadati</taxon>
        <taxon>Pseudomonadota</taxon>
        <taxon>Gammaproteobacteria</taxon>
        <taxon>Enterobacterales</taxon>
        <taxon>Morganellaceae</taxon>
        <taxon>Xenorhabdus</taxon>
    </lineage>
</organism>
<dbReference type="HOGENOM" id="CLU_2959907_0_0_6"/>
<evidence type="ECO:0000313" key="1">
    <source>
        <dbReference type="EMBL" id="CDG23276.1"/>
    </source>
</evidence>
<dbReference type="KEGG" id="xpo:XPG1_3649"/>
<gene>
    <name evidence="1" type="ORF">XPG1_3649</name>
</gene>
<reference evidence="1 2" key="1">
    <citation type="submission" date="2013-07" db="EMBL/GenBank/DDBJ databases">
        <authorList>
            <person name="Genoscope - CEA"/>
        </authorList>
    </citation>
    <scope>NUCLEOTIDE SEQUENCE [LARGE SCALE GENOMIC DNA]</scope>
    <source>
        <strain evidence="1 2">G6</strain>
    </source>
</reference>
<evidence type="ECO:0000313" key="2">
    <source>
        <dbReference type="Proteomes" id="UP000032735"/>
    </source>
</evidence>
<proteinExistence type="predicted"/>
<dbReference type="EMBL" id="FO704551">
    <property type="protein sequence ID" value="CDG23276.1"/>
    <property type="molecule type" value="Genomic_DNA"/>
</dbReference>
<dbReference type="STRING" id="1354304.XPG1_3649"/>
<dbReference type="AlphaFoldDB" id="A0A068R8Q5"/>
<name>A0A068R8Q5_9GAMM</name>
<accession>A0A068R8Q5</accession>
<dbReference type="Proteomes" id="UP000032735">
    <property type="component" value="Chromosome"/>
</dbReference>
<keyword evidence="2" id="KW-1185">Reference proteome</keyword>
<sequence length="59" mass="6752">METINPYLFARYLSSPFTLLLSHDEKTITSFICLACAALRKLAIFDYQHQTAAQPNIFL</sequence>